<gene>
    <name evidence="5" type="primary">cat</name>
    <name evidence="5" type="ORF">BN12_40009</name>
</gene>
<evidence type="ECO:0000256" key="2">
    <source>
        <dbReference type="ARBA" id="ARBA00022679"/>
    </source>
</evidence>
<comment type="caution">
    <text evidence="5">The sequence shown here is derived from an EMBL/GenBank/DDBJ whole genome shotgun (WGS) entry which is preliminary data.</text>
</comment>
<dbReference type="Gene3D" id="3.30.750.70">
    <property type="entry name" value="4-hydroxybutyrate coenzyme like domains"/>
    <property type="match status" value="1"/>
</dbReference>
<dbReference type="InterPro" id="IPR038460">
    <property type="entry name" value="AcetylCoA_hyd_C_sf"/>
</dbReference>
<dbReference type="GO" id="GO:0006083">
    <property type="term" value="P:acetate metabolic process"/>
    <property type="evidence" value="ECO:0007669"/>
    <property type="project" value="InterPro"/>
</dbReference>
<dbReference type="InterPro" id="IPR037171">
    <property type="entry name" value="NagB/RpiA_transferase-like"/>
</dbReference>
<evidence type="ECO:0000313" key="5">
    <source>
        <dbReference type="EMBL" id="CCH79039.1"/>
    </source>
</evidence>
<keyword evidence="6" id="KW-1185">Reference proteome</keyword>
<protein>
    <submittedName>
        <fullName evidence="5">4-hydroxybutyrate coenzyme A transferase</fullName>
        <ecNumber evidence="5">2.8.3.-</ecNumber>
    </submittedName>
</protein>
<dbReference type="STRING" id="1194083.BN12_40009"/>
<dbReference type="InterPro" id="IPR046433">
    <property type="entry name" value="ActCoA_hydro"/>
</dbReference>
<dbReference type="SUPFAM" id="SSF100950">
    <property type="entry name" value="NagB/RpiA/CoA transferase-like"/>
    <property type="match status" value="2"/>
</dbReference>
<dbReference type="Proteomes" id="UP000035721">
    <property type="component" value="Unassembled WGS sequence"/>
</dbReference>
<reference evidence="5 6" key="1">
    <citation type="journal article" date="2013" name="ISME J.">
        <title>A metabolic model for members of the genus Tetrasphaera involved in enhanced biological phosphorus removal.</title>
        <authorList>
            <person name="Kristiansen R."/>
            <person name="Nguyen H.T.T."/>
            <person name="Saunders A.M."/>
            <person name="Nielsen J.L."/>
            <person name="Wimmer R."/>
            <person name="Le V.Q."/>
            <person name="McIlroy S.J."/>
            <person name="Petrovski S."/>
            <person name="Seviour R.J."/>
            <person name="Calteau A."/>
            <person name="Nielsen K.L."/>
            <person name="Nielsen P.H."/>
        </authorList>
    </citation>
    <scope>NUCLEOTIDE SEQUENCE [LARGE SCALE GENOMIC DNA]</scope>
    <source>
        <strain evidence="5 6">T1-X7</strain>
    </source>
</reference>
<dbReference type="AlphaFoldDB" id="A0A077M4I5"/>
<dbReference type="InterPro" id="IPR026888">
    <property type="entry name" value="AcetylCoA_hyd_C"/>
</dbReference>
<comment type="similarity">
    <text evidence="1">Belongs to the acetyl-CoA hydrolase/transferase family.</text>
</comment>
<dbReference type="Pfam" id="PF13336">
    <property type="entry name" value="AcetylCoA_hyd_C"/>
    <property type="match status" value="1"/>
</dbReference>
<organism evidence="5 6">
    <name type="scientific">Nostocoides japonicum T1-X7</name>
    <dbReference type="NCBI Taxonomy" id="1194083"/>
    <lineage>
        <taxon>Bacteria</taxon>
        <taxon>Bacillati</taxon>
        <taxon>Actinomycetota</taxon>
        <taxon>Actinomycetes</taxon>
        <taxon>Micrococcales</taxon>
        <taxon>Intrasporangiaceae</taxon>
        <taxon>Nostocoides</taxon>
    </lineage>
</organism>
<dbReference type="Gene3D" id="3.40.1080.10">
    <property type="entry name" value="Glutaconate Coenzyme A-transferase"/>
    <property type="match status" value="1"/>
</dbReference>
<dbReference type="InterPro" id="IPR003702">
    <property type="entry name" value="ActCoA_hydro_N"/>
</dbReference>
<keyword evidence="2 5" id="KW-0808">Transferase</keyword>
<name>A0A077M4I5_9MICO</name>
<feature type="domain" description="Acetyl-CoA hydrolase/transferase N-terminal" evidence="3">
    <location>
        <begin position="32"/>
        <end position="179"/>
    </location>
</feature>
<dbReference type="EMBL" id="CAJB01000334">
    <property type="protein sequence ID" value="CCH79039.1"/>
    <property type="molecule type" value="Genomic_DNA"/>
</dbReference>
<dbReference type="RefSeq" id="WP_157635281.1">
    <property type="nucleotide sequence ID" value="NZ_HF570958.1"/>
</dbReference>
<dbReference type="PANTHER" id="PTHR21432:SF20">
    <property type="entry name" value="ACETYL-COA HYDROLASE"/>
    <property type="match status" value="1"/>
</dbReference>
<accession>A0A077M4I5</accession>
<dbReference type="EC" id="2.8.3.-" evidence="5"/>
<dbReference type="PANTHER" id="PTHR21432">
    <property type="entry name" value="ACETYL-COA HYDROLASE-RELATED"/>
    <property type="match status" value="1"/>
</dbReference>
<feature type="domain" description="Acetyl-CoA hydrolase/transferase C-terminal" evidence="4">
    <location>
        <begin position="270"/>
        <end position="423"/>
    </location>
</feature>
<dbReference type="Gene3D" id="3.40.1080.20">
    <property type="entry name" value="Acetyl-CoA hydrolase/transferase C-terminal domain"/>
    <property type="match status" value="1"/>
</dbReference>
<sequence>MNMVVDIASKKVPPEAVLAHVPPGADLVMPNANGEPVHVVDALEENAQLLEGVRIHQMHALRERLYINGEFGDHLRHVSYFLAPATRKAFARGTCDLVPNHFSEVPALLRNYTKRTLAIAASSLPDARGYFSLGTNCDYTASLIGRAPFFLEANAQMPRTFGENQVHISQVVGWTEVDYPIVEVDPVPASEKDKTIAAFVAERIPHGATIQAGIGGMPNALLGMLGDHRDLGVHTELMSDGVVDLVEAGVVTGTHKTLRRGKVITTLALGSRRLYDFLHENPVVDLAPVDWVNDPRVIARERNFVAINATTEVDFYGQCASETIAGRYYSSSGGQSDFSRGAMYSEGGQAFIVLQSTTRDGKTSKIRPHLSPGSVVTTNKNTVDKIVTEHGVAELRGRSLSERARALIAIAAPEFRDELTAAAREMALL</sequence>
<dbReference type="OrthoDB" id="9801795at2"/>
<evidence type="ECO:0000313" key="6">
    <source>
        <dbReference type="Proteomes" id="UP000035721"/>
    </source>
</evidence>
<proteinExistence type="inferred from homology"/>
<dbReference type="GO" id="GO:0008775">
    <property type="term" value="F:acetate CoA-transferase activity"/>
    <property type="evidence" value="ECO:0007669"/>
    <property type="project" value="InterPro"/>
</dbReference>
<dbReference type="Pfam" id="PF02550">
    <property type="entry name" value="AcetylCoA_hydro"/>
    <property type="match status" value="1"/>
</dbReference>
<evidence type="ECO:0000259" key="3">
    <source>
        <dbReference type="Pfam" id="PF02550"/>
    </source>
</evidence>
<evidence type="ECO:0000259" key="4">
    <source>
        <dbReference type="Pfam" id="PF13336"/>
    </source>
</evidence>
<evidence type="ECO:0000256" key="1">
    <source>
        <dbReference type="ARBA" id="ARBA00009632"/>
    </source>
</evidence>